<keyword evidence="2" id="KW-1185">Reference proteome</keyword>
<reference evidence="1 2" key="1">
    <citation type="submission" date="2017-06" db="EMBL/GenBank/DDBJ databases">
        <authorList>
            <person name="Kim H.J."/>
            <person name="Triplett B.A."/>
        </authorList>
    </citation>
    <scope>NUCLEOTIDE SEQUENCE [LARGE SCALE GENOMIC DNA]</scope>
    <source>
        <strain evidence="1 2">DS15</strain>
    </source>
</reference>
<gene>
    <name evidence="1" type="ORF">SAMN06295955_11754</name>
</gene>
<protein>
    <submittedName>
        <fullName evidence="1">Uncharacterized protein</fullName>
    </submittedName>
</protein>
<organism evidence="1 2">
    <name type="scientific">Sphingopyxis indica</name>
    <dbReference type="NCBI Taxonomy" id="436663"/>
    <lineage>
        <taxon>Bacteria</taxon>
        <taxon>Pseudomonadati</taxon>
        <taxon>Pseudomonadota</taxon>
        <taxon>Alphaproteobacteria</taxon>
        <taxon>Sphingomonadales</taxon>
        <taxon>Sphingomonadaceae</taxon>
        <taxon>Sphingopyxis</taxon>
    </lineage>
</organism>
<evidence type="ECO:0000313" key="1">
    <source>
        <dbReference type="EMBL" id="SNT22699.1"/>
    </source>
</evidence>
<evidence type="ECO:0000313" key="2">
    <source>
        <dbReference type="Proteomes" id="UP000198339"/>
    </source>
</evidence>
<proteinExistence type="predicted"/>
<accession>A0A239KYY6</accession>
<dbReference type="Proteomes" id="UP000198339">
    <property type="component" value="Unassembled WGS sequence"/>
</dbReference>
<dbReference type="AlphaFoldDB" id="A0A239KYY6"/>
<dbReference type="EMBL" id="FZPA01000017">
    <property type="protein sequence ID" value="SNT22699.1"/>
    <property type="molecule type" value="Genomic_DNA"/>
</dbReference>
<sequence length="32" mass="3440">MEVPGGLGRYKALNIMEKVVVLGLIDNDIGQP</sequence>
<name>A0A239KYY6_9SPHN</name>